<comment type="similarity">
    <text evidence="3">Belongs to the phosphohexose mutase family.</text>
</comment>
<dbReference type="GO" id="GO:0006006">
    <property type="term" value="P:glucose metabolic process"/>
    <property type="evidence" value="ECO:0007669"/>
    <property type="project" value="UniProtKB-KW"/>
</dbReference>
<dbReference type="SUPFAM" id="SSF53738">
    <property type="entry name" value="Phosphoglucomutase, first 3 domains"/>
    <property type="match status" value="4"/>
</dbReference>
<dbReference type="InterPro" id="IPR005846">
    <property type="entry name" value="A-D-PHexomutase_a/b/a-III"/>
</dbReference>
<sequence>MSGVAERKFVNGALEAAVKFWCSVDRREETQNETREMLKNLSEDELAKLFLARLEFGTAGLRGRMGAGFSRMNDVTIQQTTQGYCAFLMDLFGEDGKDRGVVIGFDARHNSRRFAQLTAAVFLSKGVRVRLFGDIVHTPMVPYTVVSANCIAGIMITASHNPKADNGYKVYAANGAQIIPPMDSEISAFINSNLDFWSDVDDFFDNKTGRLTEKAAKSSLLEDPLNTFVDAYIKDIAADLCVPKREAGSVKFMYTAMHGVGEPMVKKMIAAFGFKDNLLTGKARLFSELDAQCTPDPEFPTVAFPNPEEHGALDMAFKEADAHGLTLVIANDPDADRFAAAEKCDGRWYQFTGDELGAILGAYAIELREGQGIAKSNMALICSAVSSRMLQKIAKLDLTRWENECFEVSLRLRADVVVGSLQQLLICWEPASRFQDNGCRFAETMTGFKWMENKAIEMEAEGLTPVFVYEEALGYALSQRVRDKDGVSAAAVWMQMATDLYARGQTVMDFLMSLRKRYGYFVTKNSYFICPDPPVIQGLFKDFANGGQYPTHLGPFAIRRIRDVGRSYDSGETCTFPPNCEMLTVYLDNGAVVTLRGSGTEPKLKYYAETSSSNPEQGAAELEKVIAAVVSDFVKPDLHPAIKVTLP</sequence>
<dbReference type="InterPro" id="IPR005844">
    <property type="entry name" value="A-D-PHexomutase_a/b/a-I"/>
</dbReference>
<dbReference type="AlphaFoldDB" id="F0VAD9"/>
<dbReference type="InterPro" id="IPR005841">
    <property type="entry name" value="Alpha-D-phosphohexomutase_SF"/>
</dbReference>
<dbReference type="SUPFAM" id="SSF55957">
    <property type="entry name" value="Phosphoglucomutase, C-terminal domain"/>
    <property type="match status" value="1"/>
</dbReference>
<evidence type="ECO:0000256" key="3">
    <source>
        <dbReference type="ARBA" id="ARBA00010231"/>
    </source>
</evidence>
<proteinExistence type="inferred from homology"/>
<evidence type="ECO:0000259" key="11">
    <source>
        <dbReference type="Pfam" id="PF02878"/>
    </source>
</evidence>
<dbReference type="GO" id="GO:0005634">
    <property type="term" value="C:nucleus"/>
    <property type="evidence" value="ECO:0007669"/>
    <property type="project" value="TreeGrafter"/>
</dbReference>
<dbReference type="eggNOG" id="KOG1220">
    <property type="taxonomic scope" value="Eukaryota"/>
</dbReference>
<evidence type="ECO:0000256" key="10">
    <source>
        <dbReference type="ARBA" id="ARBA00023277"/>
    </source>
</evidence>
<evidence type="ECO:0000256" key="1">
    <source>
        <dbReference type="ARBA" id="ARBA00001946"/>
    </source>
</evidence>
<dbReference type="GeneID" id="13441657"/>
<evidence type="ECO:0000256" key="4">
    <source>
        <dbReference type="ARBA" id="ARBA00022490"/>
    </source>
</evidence>
<feature type="domain" description="Alpha-D-phosphohexomutase alpha/beta/alpha" evidence="11">
    <location>
        <begin position="54"/>
        <end position="192"/>
    </location>
</feature>
<keyword evidence="7" id="KW-0479">Metal-binding</keyword>
<dbReference type="FunCoup" id="F0VAD9">
    <property type="interactions" value="110"/>
</dbReference>
<dbReference type="InterPro" id="IPR005845">
    <property type="entry name" value="A-D-PHexomutase_a/b/a-II"/>
</dbReference>
<dbReference type="VEuPathDB" id="ToxoDB:NCLIV_010960"/>
<dbReference type="PROSITE" id="PS00710">
    <property type="entry name" value="PGM_PMM"/>
    <property type="match status" value="1"/>
</dbReference>
<accession>F0VAD9</accession>
<dbReference type="PANTHER" id="PTHR45745">
    <property type="entry name" value="PHOSPHOMANNOMUTASE 45A"/>
    <property type="match status" value="1"/>
</dbReference>
<evidence type="ECO:0000256" key="7">
    <source>
        <dbReference type="ARBA" id="ARBA00022723"/>
    </source>
</evidence>
<protein>
    <submittedName>
        <fullName evidence="14">Putative phosphoglucomutase</fullName>
    </submittedName>
</protein>
<keyword evidence="4" id="KW-0963">Cytoplasm</keyword>
<reference evidence="15" key="1">
    <citation type="journal article" date="2012" name="PLoS Pathog.">
        <title>Comparative genomics of the apicomplexan parasites Toxoplasma gondii and Neospora caninum: Coccidia differing in host range and transmission strategy.</title>
        <authorList>
            <person name="Reid A.J."/>
            <person name="Vermont S.J."/>
            <person name="Cotton J.A."/>
            <person name="Harris D."/>
            <person name="Hill-Cawthorne G.A."/>
            <person name="Konen-Waisman S."/>
            <person name="Latham S.M."/>
            <person name="Mourier T."/>
            <person name="Norton R."/>
            <person name="Quail M.A."/>
            <person name="Sanders M."/>
            <person name="Shanmugam D."/>
            <person name="Sohal A."/>
            <person name="Wasmuth J.D."/>
            <person name="Brunk B."/>
            <person name="Grigg M.E."/>
            <person name="Howard J.C."/>
            <person name="Parkinson J."/>
            <person name="Roos D.S."/>
            <person name="Trees A.J."/>
            <person name="Berriman M."/>
            <person name="Pain A."/>
            <person name="Wastling J.M."/>
        </authorList>
    </citation>
    <scope>NUCLEOTIDE SEQUENCE [LARGE SCALE GENOMIC DNA]</scope>
    <source>
        <strain evidence="15">Liverpool</strain>
    </source>
</reference>
<comment type="cofactor">
    <cofactor evidence="1">
        <name>Mg(2+)</name>
        <dbReference type="ChEBI" id="CHEBI:18420"/>
    </cofactor>
</comment>
<organism evidence="14 15">
    <name type="scientific">Neospora caninum (strain Liverpool)</name>
    <dbReference type="NCBI Taxonomy" id="572307"/>
    <lineage>
        <taxon>Eukaryota</taxon>
        <taxon>Sar</taxon>
        <taxon>Alveolata</taxon>
        <taxon>Apicomplexa</taxon>
        <taxon>Conoidasida</taxon>
        <taxon>Coccidia</taxon>
        <taxon>Eucoccidiorida</taxon>
        <taxon>Eimeriorina</taxon>
        <taxon>Sarcocystidae</taxon>
        <taxon>Neospora</taxon>
    </lineage>
</organism>
<evidence type="ECO:0000256" key="2">
    <source>
        <dbReference type="ARBA" id="ARBA00004496"/>
    </source>
</evidence>
<dbReference type="InterPro" id="IPR036900">
    <property type="entry name" value="A-D-PHexomutase_C_sf"/>
</dbReference>
<dbReference type="FunFam" id="3.40.120.10:FF:000035">
    <property type="entry name" value="Pgm3p"/>
    <property type="match status" value="1"/>
</dbReference>
<evidence type="ECO:0000313" key="15">
    <source>
        <dbReference type="Proteomes" id="UP000007494"/>
    </source>
</evidence>
<dbReference type="Pfam" id="PF02879">
    <property type="entry name" value="PGM_PMM_II"/>
    <property type="match status" value="1"/>
</dbReference>
<dbReference type="InterPro" id="IPR016055">
    <property type="entry name" value="A-D-PHexomutase_a/b/a-I/II/III"/>
</dbReference>
<evidence type="ECO:0000313" key="14">
    <source>
        <dbReference type="EMBL" id="CBZ50628.1"/>
    </source>
</evidence>
<dbReference type="PANTHER" id="PTHR45745:SF1">
    <property type="entry name" value="PHOSPHOGLUCOMUTASE 2B-RELATED"/>
    <property type="match status" value="1"/>
</dbReference>
<dbReference type="Gene3D" id="3.30.310.50">
    <property type="entry name" value="Alpha-D-phosphohexomutase, C-terminal domain"/>
    <property type="match status" value="1"/>
</dbReference>
<dbReference type="RefSeq" id="XP_003880661.1">
    <property type="nucleotide sequence ID" value="XM_003880612.1"/>
</dbReference>
<dbReference type="GO" id="GO:0005737">
    <property type="term" value="C:cytoplasm"/>
    <property type="evidence" value="ECO:0007669"/>
    <property type="project" value="UniProtKB-SubCell"/>
</dbReference>
<name>F0VAD9_NEOCL</name>
<keyword evidence="8" id="KW-0460">Magnesium</keyword>
<dbReference type="GO" id="GO:0006166">
    <property type="term" value="P:purine ribonucleoside salvage"/>
    <property type="evidence" value="ECO:0007669"/>
    <property type="project" value="TreeGrafter"/>
</dbReference>
<comment type="subcellular location">
    <subcellularLocation>
        <location evidence="2">Cytoplasm</location>
    </subcellularLocation>
</comment>
<dbReference type="InParanoid" id="F0VAD9"/>
<gene>
    <name evidence="14" type="ORF">NCLIV_010960</name>
</gene>
<feature type="domain" description="Alpha-D-phosphohexomutase alpha/beta/alpha" evidence="12">
    <location>
        <begin position="230"/>
        <end position="343"/>
    </location>
</feature>
<dbReference type="Pfam" id="PF02878">
    <property type="entry name" value="PGM_PMM_I"/>
    <property type="match status" value="1"/>
</dbReference>
<dbReference type="PRINTS" id="PR00509">
    <property type="entry name" value="PGMPMM"/>
</dbReference>
<feature type="domain" description="Alpha-D-phosphohexomutase alpha/beta/alpha" evidence="13">
    <location>
        <begin position="435"/>
        <end position="515"/>
    </location>
</feature>
<evidence type="ECO:0000259" key="13">
    <source>
        <dbReference type="Pfam" id="PF02880"/>
    </source>
</evidence>
<dbReference type="Pfam" id="PF02880">
    <property type="entry name" value="PGM_PMM_III"/>
    <property type="match status" value="1"/>
</dbReference>
<evidence type="ECO:0000256" key="8">
    <source>
        <dbReference type="ARBA" id="ARBA00022842"/>
    </source>
</evidence>
<dbReference type="CDD" id="cd05799">
    <property type="entry name" value="PGM2"/>
    <property type="match status" value="1"/>
</dbReference>
<evidence type="ECO:0000259" key="12">
    <source>
        <dbReference type="Pfam" id="PF02879"/>
    </source>
</evidence>
<keyword evidence="5" id="KW-0313">Glucose metabolism</keyword>
<dbReference type="InterPro" id="IPR016066">
    <property type="entry name" value="A-D-PHexomutase_CS"/>
</dbReference>
<dbReference type="EMBL" id="FR823384">
    <property type="protein sequence ID" value="CBZ50628.1"/>
    <property type="molecule type" value="Genomic_DNA"/>
</dbReference>
<evidence type="ECO:0000256" key="6">
    <source>
        <dbReference type="ARBA" id="ARBA00022553"/>
    </source>
</evidence>
<dbReference type="OrthoDB" id="409777at2759"/>
<dbReference type="OMA" id="GYCVDPE"/>
<dbReference type="GO" id="GO:0008973">
    <property type="term" value="F:phosphopentomutase activity"/>
    <property type="evidence" value="ECO:0007669"/>
    <property type="project" value="TreeGrafter"/>
</dbReference>
<dbReference type="Proteomes" id="UP000007494">
    <property type="component" value="Chromosome IV"/>
</dbReference>
<dbReference type="GO" id="GO:0000287">
    <property type="term" value="F:magnesium ion binding"/>
    <property type="evidence" value="ECO:0007669"/>
    <property type="project" value="InterPro"/>
</dbReference>
<evidence type="ECO:0000256" key="9">
    <source>
        <dbReference type="ARBA" id="ARBA00023235"/>
    </source>
</evidence>
<dbReference type="Gene3D" id="3.40.120.10">
    <property type="entry name" value="Alpha-D-Glucose-1,6-Bisphosphate, subunit A, domain 3"/>
    <property type="match status" value="3"/>
</dbReference>
<keyword evidence="10" id="KW-0119">Carbohydrate metabolism</keyword>
<keyword evidence="9" id="KW-0413">Isomerase</keyword>
<keyword evidence="15" id="KW-1185">Reference proteome</keyword>
<evidence type="ECO:0000256" key="5">
    <source>
        <dbReference type="ARBA" id="ARBA00022526"/>
    </source>
</evidence>
<keyword evidence="6" id="KW-0597">Phosphoprotein</keyword>